<comment type="caution">
    <text evidence="5">The sequence shown here is derived from an EMBL/GenBank/DDBJ whole genome shotgun (WGS) entry which is preliminary data.</text>
</comment>
<dbReference type="InterPro" id="IPR000835">
    <property type="entry name" value="HTH_MarR-typ"/>
</dbReference>
<dbReference type="InterPro" id="IPR036388">
    <property type="entry name" value="WH-like_DNA-bd_sf"/>
</dbReference>
<dbReference type="RefSeq" id="WP_307208052.1">
    <property type="nucleotide sequence ID" value="NZ_JAUSSU010000015.1"/>
</dbReference>
<feature type="domain" description="HTH marR-type" evidence="4">
    <location>
        <begin position="3"/>
        <end position="138"/>
    </location>
</feature>
<sequence length="145" mass="16768">MEKKELFQQLIAFITDVHQMKHNVTKGFSIEDITPAQYGILEFIAVSQPVTVSEISECKGMSMPNTSRELKKLIDKSLCWKYDADEDKRKQYVRLAPKGEELMGNVFAHMENWVGERVRGLSGEELEQLSQAMELLRSTIFRIER</sequence>
<dbReference type="Proteomes" id="UP001229346">
    <property type="component" value="Unassembled WGS sequence"/>
</dbReference>
<evidence type="ECO:0000256" key="1">
    <source>
        <dbReference type="ARBA" id="ARBA00023015"/>
    </source>
</evidence>
<dbReference type="PANTHER" id="PTHR42756">
    <property type="entry name" value="TRANSCRIPTIONAL REGULATOR, MARR"/>
    <property type="match status" value="1"/>
</dbReference>
<keyword evidence="2 5" id="KW-0238">DNA-binding</keyword>
<dbReference type="InterPro" id="IPR036390">
    <property type="entry name" value="WH_DNA-bd_sf"/>
</dbReference>
<dbReference type="Gene3D" id="1.10.10.10">
    <property type="entry name" value="Winged helix-like DNA-binding domain superfamily/Winged helix DNA-binding domain"/>
    <property type="match status" value="1"/>
</dbReference>
<organism evidence="5 6">
    <name type="scientific">Paenibacillus harenae</name>
    <dbReference type="NCBI Taxonomy" id="306543"/>
    <lineage>
        <taxon>Bacteria</taxon>
        <taxon>Bacillati</taxon>
        <taxon>Bacillota</taxon>
        <taxon>Bacilli</taxon>
        <taxon>Bacillales</taxon>
        <taxon>Paenibacillaceae</taxon>
        <taxon>Paenibacillus</taxon>
    </lineage>
</organism>
<keyword evidence="1" id="KW-0805">Transcription regulation</keyword>
<dbReference type="Pfam" id="PF12802">
    <property type="entry name" value="MarR_2"/>
    <property type="match status" value="1"/>
</dbReference>
<proteinExistence type="predicted"/>
<reference evidence="5 6" key="1">
    <citation type="submission" date="2023-07" db="EMBL/GenBank/DDBJ databases">
        <title>Sorghum-associated microbial communities from plants grown in Nebraska, USA.</title>
        <authorList>
            <person name="Schachtman D."/>
        </authorList>
    </citation>
    <scope>NUCLEOTIDE SEQUENCE [LARGE SCALE GENOMIC DNA]</scope>
    <source>
        <strain evidence="5 6">CC482</strain>
    </source>
</reference>
<accession>A0ABT9UCU1</accession>
<protein>
    <submittedName>
        <fullName evidence="5">DNA-binding MarR family transcriptional regulator</fullName>
    </submittedName>
</protein>
<dbReference type="PRINTS" id="PR00598">
    <property type="entry name" value="HTHMARR"/>
</dbReference>
<name>A0ABT9UCU1_PAEHA</name>
<gene>
    <name evidence="5" type="ORF">J2T15_005510</name>
</gene>
<dbReference type="EMBL" id="JAUSSU010000015">
    <property type="protein sequence ID" value="MDQ0116034.1"/>
    <property type="molecule type" value="Genomic_DNA"/>
</dbReference>
<evidence type="ECO:0000256" key="2">
    <source>
        <dbReference type="ARBA" id="ARBA00023125"/>
    </source>
</evidence>
<evidence type="ECO:0000256" key="3">
    <source>
        <dbReference type="ARBA" id="ARBA00023163"/>
    </source>
</evidence>
<keyword evidence="3" id="KW-0804">Transcription</keyword>
<dbReference type="SMART" id="SM00347">
    <property type="entry name" value="HTH_MARR"/>
    <property type="match status" value="1"/>
</dbReference>
<evidence type="ECO:0000259" key="4">
    <source>
        <dbReference type="PROSITE" id="PS50995"/>
    </source>
</evidence>
<dbReference type="SUPFAM" id="SSF46785">
    <property type="entry name" value="Winged helix' DNA-binding domain"/>
    <property type="match status" value="1"/>
</dbReference>
<evidence type="ECO:0000313" key="6">
    <source>
        <dbReference type="Proteomes" id="UP001229346"/>
    </source>
</evidence>
<evidence type="ECO:0000313" key="5">
    <source>
        <dbReference type="EMBL" id="MDQ0116034.1"/>
    </source>
</evidence>
<keyword evidence="6" id="KW-1185">Reference proteome</keyword>
<dbReference type="GO" id="GO:0003677">
    <property type="term" value="F:DNA binding"/>
    <property type="evidence" value="ECO:0007669"/>
    <property type="project" value="UniProtKB-KW"/>
</dbReference>
<dbReference type="PROSITE" id="PS50995">
    <property type="entry name" value="HTH_MARR_2"/>
    <property type="match status" value="1"/>
</dbReference>
<dbReference type="PANTHER" id="PTHR42756:SF1">
    <property type="entry name" value="TRANSCRIPTIONAL REPRESSOR OF EMRAB OPERON"/>
    <property type="match status" value="1"/>
</dbReference>